<dbReference type="InterPro" id="IPR036167">
    <property type="entry name" value="tRNA_intron_Endo_cat-like_sf"/>
</dbReference>
<keyword evidence="9" id="KW-0256">Endoplasmic reticulum</keyword>
<dbReference type="SMART" id="SM00311">
    <property type="entry name" value="PWI"/>
    <property type="match status" value="1"/>
</dbReference>
<feature type="region of interest" description="Disordered" evidence="11">
    <location>
        <begin position="933"/>
        <end position="953"/>
    </location>
</feature>
<dbReference type="InterPro" id="IPR011856">
    <property type="entry name" value="tRNA_endonuc-like_dom_sf"/>
</dbReference>
<keyword evidence="9" id="KW-0443">Lipid metabolism</keyword>
<evidence type="ECO:0000259" key="12">
    <source>
        <dbReference type="PROSITE" id="PS50102"/>
    </source>
</evidence>
<keyword evidence="9" id="KW-0808">Transferase</keyword>
<dbReference type="InterPro" id="IPR034268">
    <property type="entry name" value="RBM25_RRM"/>
</dbReference>
<evidence type="ECO:0000313" key="18">
    <source>
        <dbReference type="Proteomes" id="UP000030764"/>
    </source>
</evidence>
<keyword evidence="9" id="KW-0594">Phospholipid biosynthesis</keyword>
<comment type="catalytic activity">
    <reaction evidence="9">
        <text>a 1,2-diacyl-sn-glycero-3-phosphoethanolamine + L-serine = a 1,2-diacyl-sn-glycero-3-phospho-L-serine + ethanolamine</text>
        <dbReference type="Rhea" id="RHEA:27606"/>
        <dbReference type="ChEBI" id="CHEBI:33384"/>
        <dbReference type="ChEBI" id="CHEBI:57262"/>
        <dbReference type="ChEBI" id="CHEBI:57603"/>
        <dbReference type="ChEBI" id="CHEBI:64612"/>
        <dbReference type="EC" id="2.7.8.29"/>
    </reaction>
</comment>
<dbReference type="PROSITE" id="PS51025">
    <property type="entry name" value="PWI"/>
    <property type="match status" value="1"/>
</dbReference>
<dbReference type="CDD" id="cd12446">
    <property type="entry name" value="RRM_RBM25"/>
    <property type="match status" value="1"/>
</dbReference>
<comment type="catalytic activity">
    <reaction evidence="6">
        <text>pretRNA = a 3'-half-tRNA molecule with a 5'-OH end + a 5'-half-tRNA molecule with a 2',3'-cyclic phosphate end + an intron with a 2',3'-cyclic phosphate and a 5'-hydroxyl terminus.</text>
        <dbReference type="EC" id="4.6.1.16"/>
    </reaction>
</comment>
<keyword evidence="18" id="KW-1185">Reference proteome</keyword>
<feature type="domain" description="Helicase ATP-binding" evidence="14">
    <location>
        <begin position="1514"/>
        <end position="1697"/>
    </location>
</feature>
<dbReference type="CDD" id="cd18787">
    <property type="entry name" value="SF2_C_DEAD"/>
    <property type="match status" value="1"/>
</dbReference>
<dbReference type="UniPathway" id="UPA00948"/>
<dbReference type="Pfam" id="PF26577">
    <property type="entry name" value="TSEN34_N"/>
    <property type="match status" value="1"/>
</dbReference>
<feature type="compositionally biased region" description="Basic and acidic residues" evidence="11">
    <location>
        <begin position="975"/>
        <end position="995"/>
    </location>
</feature>
<feature type="transmembrane region" description="Helical" evidence="9">
    <location>
        <begin position="59"/>
        <end position="78"/>
    </location>
</feature>
<dbReference type="Pfam" id="PF00076">
    <property type="entry name" value="RRM_1"/>
    <property type="match status" value="1"/>
</dbReference>
<evidence type="ECO:0000256" key="5">
    <source>
        <dbReference type="ARBA" id="ARBA00022840"/>
    </source>
</evidence>
<keyword evidence="9" id="KW-1133">Transmembrane helix</keyword>
<evidence type="ECO:0000313" key="17">
    <source>
        <dbReference type="EMBL" id="KFD50611.1"/>
    </source>
</evidence>
<keyword evidence="9" id="KW-0812">Transmembrane</keyword>
<dbReference type="InterPro" id="IPR035979">
    <property type="entry name" value="RBD_domain_sf"/>
</dbReference>
<dbReference type="GO" id="GO:0005789">
    <property type="term" value="C:endoplasmic reticulum membrane"/>
    <property type="evidence" value="ECO:0007669"/>
    <property type="project" value="UniProtKB-SubCell"/>
</dbReference>
<evidence type="ECO:0000256" key="8">
    <source>
        <dbReference type="PROSITE-ProRule" id="PRU00552"/>
    </source>
</evidence>
<dbReference type="SMART" id="SM00487">
    <property type="entry name" value="DEXDc"/>
    <property type="match status" value="1"/>
</dbReference>
<feature type="transmembrane region" description="Helical" evidence="9">
    <location>
        <begin position="379"/>
        <end position="404"/>
    </location>
</feature>
<feature type="compositionally biased region" description="Basic residues" evidence="11">
    <location>
        <begin position="2003"/>
        <end position="2041"/>
    </location>
</feature>
<evidence type="ECO:0000256" key="7">
    <source>
        <dbReference type="PROSITE-ProRule" id="PRU00176"/>
    </source>
</evidence>
<keyword evidence="10" id="KW-0175">Coiled coil</keyword>
<evidence type="ECO:0000256" key="10">
    <source>
        <dbReference type="SAM" id="Coils"/>
    </source>
</evidence>
<feature type="compositionally biased region" description="Basic residues" evidence="11">
    <location>
        <begin position="1440"/>
        <end position="1450"/>
    </location>
</feature>
<accession>A0A085M065</accession>
<comment type="function">
    <text evidence="9">Catalyzes a base-exchange reaction in which the polar head group of phosphatidylethanolamine (PE) is replaced by L-serine.</text>
</comment>
<protein>
    <recommendedName>
        <fullName evidence="9">Phosphatidylserine synthase</fullName>
        <ecNumber evidence="9">2.7.8.29</ecNumber>
    </recommendedName>
    <alternativeName>
        <fullName evidence="9">Serine-exchange enzyme</fullName>
    </alternativeName>
</protein>
<gene>
    <name evidence="17" type="ORF">M513_08560</name>
</gene>
<feature type="region of interest" description="Disordered" evidence="11">
    <location>
        <begin position="1426"/>
        <end position="1459"/>
    </location>
</feature>
<dbReference type="Pfam" id="PF01974">
    <property type="entry name" value="tRNA_int_endo"/>
    <property type="match status" value="1"/>
</dbReference>
<dbReference type="Proteomes" id="UP000030764">
    <property type="component" value="Unassembled WGS sequence"/>
</dbReference>
<dbReference type="CDD" id="cd22363">
    <property type="entry name" value="tRNA-intron_lyase_C"/>
    <property type="match status" value="1"/>
</dbReference>
<dbReference type="GO" id="GO:0006659">
    <property type="term" value="P:phosphatidylserine biosynthetic process"/>
    <property type="evidence" value="ECO:0007669"/>
    <property type="project" value="UniProtKB-UniRule"/>
</dbReference>
<keyword evidence="9" id="KW-0472">Membrane</keyword>
<dbReference type="InterPro" id="IPR059049">
    <property type="entry name" value="TSEN34_N"/>
</dbReference>
<evidence type="ECO:0000256" key="9">
    <source>
        <dbReference type="RuleBase" id="RU368094"/>
    </source>
</evidence>
<dbReference type="SMART" id="SM00360">
    <property type="entry name" value="RRM"/>
    <property type="match status" value="1"/>
</dbReference>
<dbReference type="InterPro" id="IPR027417">
    <property type="entry name" value="P-loop_NTPase"/>
</dbReference>
<keyword evidence="5" id="KW-0067">ATP-binding</keyword>
<keyword evidence="7" id="KW-0694">RNA-binding</keyword>
<feature type="transmembrane region" description="Helical" evidence="9">
    <location>
        <begin position="206"/>
        <end position="229"/>
    </location>
</feature>
<feature type="region of interest" description="Disordered" evidence="11">
    <location>
        <begin position="1988"/>
        <end position="2041"/>
    </location>
</feature>
<dbReference type="InterPro" id="IPR014001">
    <property type="entry name" value="Helicase_ATP-bd"/>
</dbReference>
<keyword evidence="9" id="KW-1208">Phospholipid metabolism</keyword>
<evidence type="ECO:0000259" key="15">
    <source>
        <dbReference type="PROSITE" id="PS51194"/>
    </source>
</evidence>
<evidence type="ECO:0000259" key="14">
    <source>
        <dbReference type="PROSITE" id="PS51192"/>
    </source>
</evidence>
<feature type="compositionally biased region" description="Polar residues" evidence="11">
    <location>
        <begin position="996"/>
        <end position="1005"/>
    </location>
</feature>
<feature type="compositionally biased region" description="Polar residues" evidence="11">
    <location>
        <begin position="933"/>
        <end position="945"/>
    </location>
</feature>
<comment type="similarity">
    <text evidence="9">Belongs to the phosphatidyl serine synthase family.</text>
</comment>
<dbReference type="EMBL" id="KL363251">
    <property type="protein sequence ID" value="KFD50611.1"/>
    <property type="molecule type" value="Genomic_DNA"/>
</dbReference>
<dbReference type="InterPro" id="IPR000504">
    <property type="entry name" value="RRM_dom"/>
</dbReference>
<dbReference type="InterPro" id="IPR011545">
    <property type="entry name" value="DEAD/DEAH_box_helicase_dom"/>
</dbReference>
<organism evidence="17 18">
    <name type="scientific">Trichuris suis</name>
    <name type="common">pig whipworm</name>
    <dbReference type="NCBI Taxonomy" id="68888"/>
    <lineage>
        <taxon>Eukaryota</taxon>
        <taxon>Metazoa</taxon>
        <taxon>Ecdysozoa</taxon>
        <taxon>Nematoda</taxon>
        <taxon>Enoplea</taxon>
        <taxon>Dorylaimia</taxon>
        <taxon>Trichinellida</taxon>
        <taxon>Trichuridae</taxon>
        <taxon>Trichuris</taxon>
    </lineage>
</organism>
<dbReference type="PANTHER" id="PTHR18806">
    <property type="entry name" value="RBM25 PROTEIN"/>
    <property type="match status" value="1"/>
</dbReference>
<sequence>MARQPYSGIQFVTVNERPVDDISIEFLYKPHTLTGLAAVVLLLLYNAFTRSDQSYPDNIWMGLKVVLFTFLVISMISFPNGPFTRPHPVIWRIVFGLSVFYLLALQFLLFQSFGDVKAILRWWDPVHLSKLKLEEKAVFEYAVNCSQVDLARIWSHLDVFAIGHFLGWALKAVLIRHSIICWYTSVTWEITEIFFTHLLPNFRECWWDAIVLDVLLCNGLGIWFGMFICRKLEMRHYHWESIKTIRGTRGKLKRAVLQLTPASWTKIEWMGPQFTLKRIMQVWLLVVIWQVTELNTFFIKHIFAIDTRHPLVSFRLVIICLITAPAIRQYYMYITDPDCKRLGTQCWVYWYNGSFSAVTLTEAILSVKFSRQLFAQTQLLSLCAWLIVLLIGTVLCVYLCTVIAGRTEVTKEMLAEDVVPVQKVGSSYLVWDVDHVRTLREKYRIIGNLAGPFRAHKQQNDQLGLPLQISDNEAAVLLGMPEAFVLAEGKIAIFETENRAPTSPNTLQNCEPVPIEKFLCPVLPSRHLAHKEEEKMRYVPKNIVSALRRNFYITSGLKFGCHFLLYPGIENHAFCPKIFVRLGDPLRYHASHMFIYLPRHQRLTAKEMTAYCRLANHVRKTVMIGTNHVFNFFIGTHVIKFHFQLAACKGMLSNRRTLDGISEKEVIVAPDIGVPAKQAPTSYFATYSTLAKHLAHHLIEYWQIVAFVLFCWYSSRLAMSFPPRFGVHQLASAAFMPAYGAVPVVPVLPTAAHYLMPTLSSPSIIPPQPPKGIPPQALTPQMVKRQEILMERPPVTTVFVGNIHERVSNDLIKAMLMKCGNIMNWKRIQGPSGKYQAFGFCEYDHPDSTLRALRLLHDWPLGDKKLVLKCDEKNKKTLIEFINKRRELYGKPPLVLEGDQLPADDEMKKEDEQFRKALQQLVVEMAGDLCSSVSNGSYGQKSPTLSGKGGNLDIESLDRDRKEYIAKEIIQFREAHKEEKESRPKSGTNDVDRKSASPSGEDQITSSKRPRERSRSHHSARSGSSESRQSAKKSRRRDESRDSSLDRRKIAARQRLSEADEDDAYERRRVERRIREKEAAFRERLAKWENREQRKAAERQEKAAKLAQLAAVEGHDRQVLRLFLEDYDDSKSDEQFYRGKALEIRLKDYREEAERDARDRQKEKEELEQLRKEIANGKNGKENAGNVSSGGGWRPVCTPAGETIRSESAPAKGGDKASIEKVITSTVSGTVNFSLASSSSGNQPMGFAGLKLGAPTTAAATNAPSVKPHFFAEDETQEEPPARKLVPLEYTEEERRALIDAPYSGVQLTAEEKRRVAKVIIEKIPTSKEELFAQEILWDYVDSYVIEKRIRPWVGKKIVEYIGEEEVSLVDFICQKVKQKAKPQEILDDISMPVESKSTGRDTELDFLGDFEELVDYDLTTNSSHRTDVKSKVGATTNKQPKKRKKRKKKEAQSVTDAETTLPRKILKSDVEEASALGASLHEWIQLYVPVPILQALSDMKFLHPTAIQQACLPSAIRDGMDILGAAETGSGKTLAFAIPVVAGLLAATEKSIGPSALILTPTRELAMQIKKHVSAIAKYTDIKIGLLVGGLSMQKQERLLKSEPDIIIATPGRIWTLVEDGCEQLSNIRNVRYLVIDEIDRMVEKGHFEELSKMLHFLNSSPKGSVNKRQTLAFSATLTFVHPLPKRLLAKKMRPMTSEDKIENLISLLGLRKRRQLVDLTAKSGLASTLTTSCLFCSSLERKDVYVYYFLVKYPGRTLIFANSISCVRRLRSLLSKLKVNAFGLHAEMDQKKRFTNLEKFERLENSVLVASDVAARGLDIKNVDHVIHYQVPKASEVYVHRSGRTARQSKQGLSLMLVDKQDVLSYRRICKTVNDGRDFSLFPIDKQDLRKYVARVQLAAEIESMEHRMKSQKAKKSWFRNAAKEADLPWDDEEDTTEQDSEVQKEWRRRMSILEEQLLRELREDFSDVTPKSKYPLFAKAFTDDTDEPKSAIAAQARGGSTRKPKFAVKLMRRKKQRRQGARSVHKKGKKKTSAKKRR</sequence>
<dbReference type="Gene3D" id="3.30.70.330">
    <property type="match status" value="1"/>
</dbReference>
<keyword evidence="4" id="KW-0347">Helicase</keyword>
<keyword evidence="9" id="KW-0444">Lipid biosynthesis</keyword>
<keyword evidence="3" id="KW-0378">Hydrolase</keyword>
<evidence type="ECO:0000256" key="6">
    <source>
        <dbReference type="ARBA" id="ARBA00034031"/>
    </source>
</evidence>
<evidence type="ECO:0000259" key="16">
    <source>
        <dbReference type="PROSITE" id="PS51195"/>
    </source>
</evidence>
<comment type="subcellular location">
    <subcellularLocation>
        <location evidence="9">Endoplasmic reticulum membrane</location>
        <topology evidence="9">Multi-pass membrane protein</topology>
    </subcellularLocation>
</comment>
<feature type="domain" description="PWI" evidence="13">
    <location>
        <begin position="1329"/>
        <end position="1421"/>
    </location>
</feature>
<dbReference type="InterPro" id="IPR001650">
    <property type="entry name" value="Helicase_C-like"/>
</dbReference>
<dbReference type="PROSITE" id="PS50102">
    <property type="entry name" value="RRM"/>
    <property type="match status" value="1"/>
</dbReference>
<feature type="coiled-coil region" evidence="10">
    <location>
        <begin position="1146"/>
        <end position="1180"/>
    </location>
</feature>
<feature type="compositionally biased region" description="Basic and acidic residues" evidence="11">
    <location>
        <begin position="1036"/>
        <end position="1049"/>
    </location>
</feature>
<evidence type="ECO:0000256" key="2">
    <source>
        <dbReference type="ARBA" id="ARBA00022741"/>
    </source>
</evidence>
<feature type="transmembrane region" description="Helical" evidence="9">
    <location>
        <begin position="90"/>
        <end position="110"/>
    </location>
</feature>
<dbReference type="GO" id="GO:0005681">
    <property type="term" value="C:spliceosomal complex"/>
    <property type="evidence" value="ECO:0007669"/>
    <property type="project" value="TreeGrafter"/>
</dbReference>
<evidence type="ECO:0000259" key="13">
    <source>
        <dbReference type="PROSITE" id="PS51025"/>
    </source>
</evidence>
<evidence type="ECO:0000256" key="4">
    <source>
        <dbReference type="ARBA" id="ARBA00022806"/>
    </source>
</evidence>
<dbReference type="GO" id="GO:0000213">
    <property type="term" value="F:tRNA-intron lyase activity"/>
    <property type="evidence" value="ECO:0007669"/>
    <property type="project" value="UniProtKB-EC"/>
</dbReference>
<dbReference type="PROSITE" id="PS51192">
    <property type="entry name" value="HELICASE_ATP_BIND_1"/>
    <property type="match status" value="1"/>
</dbReference>
<feature type="region of interest" description="Disordered" evidence="11">
    <location>
        <begin position="975"/>
        <end position="1064"/>
    </location>
</feature>
<feature type="transmembrane region" description="Helical" evidence="9">
    <location>
        <begin position="26"/>
        <end position="47"/>
    </location>
</feature>
<dbReference type="Pfam" id="PF00271">
    <property type="entry name" value="Helicase_C"/>
    <property type="match status" value="1"/>
</dbReference>
<comment type="pathway">
    <text evidence="9">Phospholipid metabolism; phosphatidylserine biosynthesis.</text>
</comment>
<dbReference type="Gene3D" id="1.20.1390.10">
    <property type="entry name" value="PWI domain"/>
    <property type="match status" value="1"/>
</dbReference>
<dbReference type="GO" id="GO:0016787">
    <property type="term" value="F:hydrolase activity"/>
    <property type="evidence" value="ECO:0007669"/>
    <property type="project" value="UniProtKB-KW"/>
</dbReference>
<dbReference type="GO" id="GO:0003729">
    <property type="term" value="F:mRNA binding"/>
    <property type="evidence" value="ECO:0007669"/>
    <property type="project" value="TreeGrafter"/>
</dbReference>
<dbReference type="Pfam" id="PF00270">
    <property type="entry name" value="DEAD"/>
    <property type="match status" value="1"/>
</dbReference>
<dbReference type="InterPro" id="IPR012677">
    <property type="entry name" value="Nucleotide-bd_a/b_plait_sf"/>
</dbReference>
<dbReference type="Pfam" id="PF03034">
    <property type="entry name" value="PSS"/>
    <property type="match status" value="1"/>
</dbReference>
<dbReference type="InterPro" id="IPR052768">
    <property type="entry name" value="RBM25"/>
</dbReference>
<feature type="domain" description="DEAD-box RNA helicase Q" evidence="16">
    <location>
        <begin position="1482"/>
        <end position="1510"/>
    </location>
</feature>
<feature type="domain" description="RRM" evidence="12">
    <location>
        <begin position="796"/>
        <end position="873"/>
    </location>
</feature>
<dbReference type="SUPFAM" id="SSF52540">
    <property type="entry name" value="P-loop containing nucleoside triphosphate hydrolases"/>
    <property type="match status" value="1"/>
</dbReference>
<dbReference type="GO" id="GO:0000381">
    <property type="term" value="P:regulation of alternative mRNA splicing, via spliceosome"/>
    <property type="evidence" value="ECO:0007669"/>
    <property type="project" value="TreeGrafter"/>
</dbReference>
<dbReference type="InterPro" id="IPR002483">
    <property type="entry name" value="PWI_dom"/>
</dbReference>
<dbReference type="PANTHER" id="PTHR18806:SF4">
    <property type="entry name" value="RNA-BINDING PROTEIN 25"/>
    <property type="match status" value="1"/>
</dbReference>
<name>A0A085M065_9BILA</name>
<keyword evidence="2" id="KW-0547">Nucleotide-binding</keyword>
<dbReference type="PROSITE" id="PS51195">
    <property type="entry name" value="Q_MOTIF"/>
    <property type="match status" value="1"/>
</dbReference>
<dbReference type="EC" id="2.7.8.29" evidence="9"/>
<dbReference type="SUPFAM" id="SSF53032">
    <property type="entry name" value="tRNA-intron endonuclease catalytic domain-like"/>
    <property type="match status" value="1"/>
</dbReference>
<dbReference type="GO" id="GO:0003724">
    <property type="term" value="F:RNA helicase activity"/>
    <property type="evidence" value="ECO:0007669"/>
    <property type="project" value="InterPro"/>
</dbReference>
<dbReference type="InterPro" id="IPR004277">
    <property type="entry name" value="PSS"/>
</dbReference>
<comment type="similarity">
    <text evidence="1">Belongs to the tRNA-intron endonuclease family.</text>
</comment>
<dbReference type="PROSITE" id="PS51194">
    <property type="entry name" value="HELICASE_CTER"/>
    <property type="match status" value="1"/>
</dbReference>
<feature type="transmembrane region" description="Helical" evidence="9">
    <location>
        <begin position="348"/>
        <end position="367"/>
    </location>
</feature>
<feature type="transmembrane region" description="Helical" evidence="9">
    <location>
        <begin position="309"/>
        <end position="327"/>
    </location>
</feature>
<evidence type="ECO:0000256" key="11">
    <source>
        <dbReference type="SAM" id="MobiDB-lite"/>
    </source>
</evidence>
<reference evidence="17 18" key="1">
    <citation type="journal article" date="2014" name="Nat. Genet.">
        <title>Genome and transcriptome of the porcine whipworm Trichuris suis.</title>
        <authorList>
            <person name="Jex A.R."/>
            <person name="Nejsum P."/>
            <person name="Schwarz E.M."/>
            <person name="Hu L."/>
            <person name="Young N.D."/>
            <person name="Hall R.S."/>
            <person name="Korhonen P.K."/>
            <person name="Liao S."/>
            <person name="Thamsborg S."/>
            <person name="Xia J."/>
            <person name="Xu P."/>
            <person name="Wang S."/>
            <person name="Scheerlinck J.P."/>
            <person name="Hofmann A."/>
            <person name="Sternberg P.W."/>
            <person name="Wang J."/>
            <person name="Gasser R.B."/>
        </authorList>
    </citation>
    <scope>NUCLEOTIDE SEQUENCE [LARGE SCALE GENOMIC DNA]</scope>
    <source>
        <strain evidence="17">DCEP-RM93M</strain>
    </source>
</reference>
<dbReference type="CDD" id="cd17946">
    <property type="entry name" value="DEADc_DDX24"/>
    <property type="match status" value="1"/>
</dbReference>
<evidence type="ECO:0000256" key="1">
    <source>
        <dbReference type="ARBA" id="ARBA00008078"/>
    </source>
</evidence>
<proteinExistence type="inferred from homology"/>
<feature type="short sequence motif" description="Q motif" evidence="8">
    <location>
        <begin position="1482"/>
        <end position="1510"/>
    </location>
</feature>
<feature type="domain" description="Helicase C-terminal" evidence="15">
    <location>
        <begin position="1745"/>
        <end position="1892"/>
    </location>
</feature>
<dbReference type="SMART" id="SM00490">
    <property type="entry name" value="HELICc"/>
    <property type="match status" value="1"/>
</dbReference>
<dbReference type="Gene3D" id="3.40.50.300">
    <property type="entry name" value="P-loop containing nucleotide triphosphate hydrolases"/>
    <property type="match status" value="2"/>
</dbReference>
<dbReference type="SUPFAM" id="SSF54928">
    <property type="entry name" value="RNA-binding domain, RBD"/>
    <property type="match status" value="1"/>
</dbReference>
<feature type="compositionally biased region" description="Basic residues" evidence="11">
    <location>
        <begin position="1008"/>
        <end position="1020"/>
    </location>
</feature>
<dbReference type="GO" id="GO:0006388">
    <property type="term" value="P:tRNA splicing, via endonucleolytic cleavage and ligation"/>
    <property type="evidence" value="ECO:0007669"/>
    <property type="project" value="InterPro"/>
</dbReference>
<dbReference type="InterPro" id="IPR014014">
    <property type="entry name" value="RNA_helicase_DEAD_Q_motif"/>
</dbReference>
<dbReference type="GO" id="GO:0106245">
    <property type="term" value="F:L-serine-phosphatidylethanolamine phosphatidyltransferase activity"/>
    <property type="evidence" value="ECO:0007669"/>
    <property type="project" value="UniProtKB-UniRule"/>
</dbReference>
<dbReference type="InterPro" id="IPR006677">
    <property type="entry name" value="tRNA_intron_Endonuc_cat-like"/>
</dbReference>
<dbReference type="Gene3D" id="3.40.1350.10">
    <property type="match status" value="1"/>
</dbReference>
<evidence type="ECO:0000256" key="3">
    <source>
        <dbReference type="ARBA" id="ARBA00022801"/>
    </source>
</evidence>
<dbReference type="GO" id="GO:0005524">
    <property type="term" value="F:ATP binding"/>
    <property type="evidence" value="ECO:0007669"/>
    <property type="project" value="UniProtKB-KW"/>
</dbReference>